<dbReference type="AlphaFoldDB" id="A0AAW5N2R7"/>
<evidence type="ECO:0000259" key="2">
    <source>
        <dbReference type="PROSITE" id="PS50263"/>
    </source>
</evidence>
<protein>
    <submittedName>
        <fullName evidence="3">Carbon-nitrogen hydrolase family protein</fullName>
    </submittedName>
</protein>
<gene>
    <name evidence="3" type="ORF">NVV43_30125</name>
</gene>
<dbReference type="GO" id="GO:0016787">
    <property type="term" value="F:hydrolase activity"/>
    <property type="evidence" value="ECO:0007669"/>
    <property type="project" value="UniProtKB-KW"/>
</dbReference>
<dbReference type="InterPro" id="IPR036526">
    <property type="entry name" value="C-N_Hydrolase_sf"/>
</dbReference>
<dbReference type="Proteomes" id="UP001206878">
    <property type="component" value="Unassembled WGS sequence"/>
</dbReference>
<organism evidence="3 4">
    <name type="scientific">Escherichia marmotae</name>
    <dbReference type="NCBI Taxonomy" id="1499973"/>
    <lineage>
        <taxon>Bacteria</taxon>
        <taxon>Pseudomonadati</taxon>
        <taxon>Pseudomonadota</taxon>
        <taxon>Gammaproteobacteria</taxon>
        <taxon>Enterobacterales</taxon>
        <taxon>Enterobacteriaceae</taxon>
        <taxon>Escherichia</taxon>
    </lineage>
</organism>
<feature type="non-terminal residue" evidence="3">
    <location>
        <position position="1"/>
    </location>
</feature>
<feature type="non-terminal residue" evidence="3">
    <location>
        <position position="79"/>
    </location>
</feature>
<name>A0AAW5N2R7_9ESCH</name>
<evidence type="ECO:0000256" key="1">
    <source>
        <dbReference type="ARBA" id="ARBA00008129"/>
    </source>
</evidence>
<proteinExistence type="inferred from homology"/>
<dbReference type="PROSITE" id="PS50263">
    <property type="entry name" value="CN_HYDROLASE"/>
    <property type="match status" value="1"/>
</dbReference>
<accession>A0AAW5N2R7</accession>
<evidence type="ECO:0000313" key="3">
    <source>
        <dbReference type="EMBL" id="MCR6679678.1"/>
    </source>
</evidence>
<evidence type="ECO:0000313" key="4">
    <source>
        <dbReference type="Proteomes" id="UP001206878"/>
    </source>
</evidence>
<dbReference type="PANTHER" id="PTHR46044">
    <property type="entry name" value="NITRILASE"/>
    <property type="match status" value="1"/>
</dbReference>
<dbReference type="EMBL" id="JANPXH010001606">
    <property type="protein sequence ID" value="MCR6679678.1"/>
    <property type="molecule type" value="Genomic_DNA"/>
</dbReference>
<dbReference type="InterPro" id="IPR003010">
    <property type="entry name" value="C-N_Hydrolase"/>
</dbReference>
<dbReference type="SUPFAM" id="SSF56317">
    <property type="entry name" value="Carbon-nitrogen hydrolase"/>
    <property type="match status" value="1"/>
</dbReference>
<dbReference type="InterPro" id="IPR044149">
    <property type="entry name" value="Nitrilases_CHs"/>
</dbReference>
<comment type="caution">
    <text evidence="3">The sequence shown here is derived from an EMBL/GenBank/DDBJ whole genome shotgun (WGS) entry which is preliminary data.</text>
</comment>
<feature type="domain" description="CN hydrolase" evidence="2">
    <location>
        <begin position="1"/>
        <end position="79"/>
    </location>
</feature>
<dbReference type="PANTHER" id="PTHR46044:SF1">
    <property type="entry name" value="CN HYDROLASE DOMAIN-CONTAINING PROTEIN"/>
    <property type="match status" value="1"/>
</dbReference>
<dbReference type="Gene3D" id="3.60.110.10">
    <property type="entry name" value="Carbon-nitrogen hydrolase"/>
    <property type="match status" value="1"/>
</dbReference>
<comment type="similarity">
    <text evidence="1">Belongs to the carbon-nitrogen hydrolase superfamily. Nitrilase family.</text>
</comment>
<sequence length="79" mass="8500">NIGMLNCWEHLQPLTKYALYAQHEQIHIGAWPSFSIYPGVATALGAEVNTAASRVYAAEGQCFVLAPCAVVSPEMHAAL</sequence>
<keyword evidence="3" id="KW-0378">Hydrolase</keyword>
<dbReference type="Pfam" id="PF00795">
    <property type="entry name" value="CN_hydrolase"/>
    <property type="match status" value="1"/>
</dbReference>
<reference evidence="3" key="1">
    <citation type="submission" date="2022-07" db="EMBL/GenBank/DDBJ databases">
        <title>Diversity of ethanolamine utilization by human commensal Escherichia coli.</title>
        <authorList>
            <person name="Jubelin G."/>
        </authorList>
    </citation>
    <scope>NUCLEOTIDE SEQUENCE</scope>
    <source>
        <strain evidence="3">S1</strain>
    </source>
</reference>